<evidence type="ECO:0000259" key="11">
    <source>
        <dbReference type="Pfam" id="PF00370"/>
    </source>
</evidence>
<feature type="active site" description="Proton acceptor" evidence="8">
    <location>
        <position position="239"/>
    </location>
</feature>
<dbReference type="Pfam" id="PF00370">
    <property type="entry name" value="FGGY_N"/>
    <property type="match status" value="1"/>
</dbReference>
<dbReference type="OrthoDB" id="9805576at2"/>
<keyword evidence="7 8" id="KW-0119">Carbohydrate metabolism</keyword>
<dbReference type="InterPro" id="IPR043129">
    <property type="entry name" value="ATPase_NBD"/>
</dbReference>
<dbReference type="InterPro" id="IPR000577">
    <property type="entry name" value="Carb_kinase_FGGY"/>
</dbReference>
<evidence type="ECO:0000259" key="12">
    <source>
        <dbReference type="Pfam" id="PF02782"/>
    </source>
</evidence>
<dbReference type="CDD" id="cd07808">
    <property type="entry name" value="ASKHA_NBD_FGGY_EcXK-like"/>
    <property type="match status" value="1"/>
</dbReference>
<dbReference type="InterPro" id="IPR018483">
    <property type="entry name" value="Carb_kinase_FGGY_CS"/>
</dbReference>
<proteinExistence type="inferred from homology"/>
<dbReference type="EMBL" id="WMEQ01000001">
    <property type="protein sequence ID" value="MYL32157.1"/>
    <property type="molecule type" value="Genomic_DNA"/>
</dbReference>
<organism evidence="13 14">
    <name type="scientific">Pontibacillus yanchengensis</name>
    <dbReference type="NCBI Taxonomy" id="462910"/>
    <lineage>
        <taxon>Bacteria</taxon>
        <taxon>Bacillati</taxon>
        <taxon>Bacillota</taxon>
        <taxon>Bacilli</taxon>
        <taxon>Bacillales</taxon>
        <taxon>Bacillaceae</taxon>
        <taxon>Pontibacillus</taxon>
    </lineage>
</organism>
<evidence type="ECO:0000256" key="9">
    <source>
        <dbReference type="RuleBase" id="RU003733"/>
    </source>
</evidence>
<dbReference type="Gene3D" id="3.30.420.40">
    <property type="match status" value="2"/>
</dbReference>
<evidence type="ECO:0000256" key="6">
    <source>
        <dbReference type="ARBA" id="ARBA00022840"/>
    </source>
</evidence>
<keyword evidence="6 8" id="KW-0067">ATP-binding</keyword>
<evidence type="ECO:0000256" key="8">
    <source>
        <dbReference type="HAMAP-Rule" id="MF_02220"/>
    </source>
</evidence>
<dbReference type="InterPro" id="IPR018485">
    <property type="entry name" value="FGGY_C"/>
</dbReference>
<dbReference type="RefSeq" id="WP_160847473.1">
    <property type="nucleotide sequence ID" value="NZ_WMEQ01000001.1"/>
</dbReference>
<evidence type="ECO:0000256" key="2">
    <source>
        <dbReference type="ARBA" id="ARBA00022629"/>
    </source>
</evidence>
<dbReference type="InterPro" id="IPR006000">
    <property type="entry name" value="Xylulokinase"/>
</dbReference>
<dbReference type="GO" id="GO:0005524">
    <property type="term" value="F:ATP binding"/>
    <property type="evidence" value="ECO:0007669"/>
    <property type="project" value="UniProtKB-UniRule"/>
</dbReference>
<keyword evidence="5 8" id="KW-0418">Kinase</keyword>
<keyword evidence="3 8" id="KW-0808">Transferase</keyword>
<dbReference type="PROSITE" id="PS00445">
    <property type="entry name" value="FGGY_KINASES_2"/>
    <property type="match status" value="1"/>
</dbReference>
<dbReference type="Pfam" id="PF02782">
    <property type="entry name" value="FGGY_C"/>
    <property type="match status" value="1"/>
</dbReference>
<dbReference type="NCBIfam" id="TIGR01312">
    <property type="entry name" value="XylB"/>
    <property type="match status" value="1"/>
</dbReference>
<dbReference type="GO" id="GO:0042732">
    <property type="term" value="P:D-xylose metabolic process"/>
    <property type="evidence" value="ECO:0007669"/>
    <property type="project" value="UniProtKB-KW"/>
</dbReference>
<dbReference type="HAMAP" id="MF_02220">
    <property type="entry name" value="XylB"/>
    <property type="match status" value="1"/>
</dbReference>
<dbReference type="PROSITE" id="PS00933">
    <property type="entry name" value="FGGY_KINASES_1"/>
    <property type="match status" value="1"/>
</dbReference>
<evidence type="ECO:0000313" key="14">
    <source>
        <dbReference type="Proteomes" id="UP000468638"/>
    </source>
</evidence>
<feature type="binding site" evidence="8">
    <location>
        <begin position="81"/>
        <end position="82"/>
    </location>
    <ligand>
        <name>substrate</name>
    </ligand>
</feature>
<dbReference type="EC" id="2.7.1.17" evidence="8 10"/>
<reference evidence="13 14" key="1">
    <citation type="submission" date="2019-11" db="EMBL/GenBank/DDBJ databases">
        <title>Genome sequences of 17 halophilic strains isolated from different environments.</title>
        <authorList>
            <person name="Furrow R.E."/>
        </authorList>
    </citation>
    <scope>NUCLEOTIDE SEQUENCE [LARGE SCALE GENOMIC DNA]</scope>
    <source>
        <strain evidence="13 14">22514_16_FS</strain>
    </source>
</reference>
<dbReference type="SUPFAM" id="SSF53067">
    <property type="entry name" value="Actin-like ATPase domain"/>
    <property type="match status" value="2"/>
</dbReference>
<comment type="catalytic activity">
    <reaction evidence="8 10">
        <text>D-xylulose + ATP = D-xylulose 5-phosphate + ADP + H(+)</text>
        <dbReference type="Rhea" id="RHEA:10964"/>
        <dbReference type="ChEBI" id="CHEBI:15378"/>
        <dbReference type="ChEBI" id="CHEBI:17140"/>
        <dbReference type="ChEBI" id="CHEBI:30616"/>
        <dbReference type="ChEBI" id="CHEBI:57737"/>
        <dbReference type="ChEBI" id="CHEBI:456216"/>
        <dbReference type="EC" id="2.7.1.17"/>
    </reaction>
</comment>
<dbReference type="InterPro" id="IPR018484">
    <property type="entry name" value="FGGY_N"/>
</dbReference>
<comment type="function">
    <text evidence="8">Catalyzes the phosphorylation of D-xylulose to D-xylulose 5-phosphate.</text>
</comment>
<dbReference type="PIRSF" id="PIRSF000538">
    <property type="entry name" value="GlpK"/>
    <property type="match status" value="1"/>
</dbReference>
<feature type="domain" description="Carbohydrate kinase FGGY N-terminal" evidence="11">
    <location>
        <begin position="3"/>
        <end position="246"/>
    </location>
</feature>
<dbReference type="GO" id="GO:0005998">
    <property type="term" value="P:xylulose catabolic process"/>
    <property type="evidence" value="ECO:0007669"/>
    <property type="project" value="UniProtKB-UniRule"/>
</dbReference>
<evidence type="ECO:0000256" key="5">
    <source>
        <dbReference type="ARBA" id="ARBA00022777"/>
    </source>
</evidence>
<protein>
    <recommendedName>
        <fullName evidence="8 10">Xylulose kinase</fullName>
        <shortName evidence="8 10">Xylulokinase</shortName>
        <ecNumber evidence="8 10">2.7.1.17</ecNumber>
    </recommendedName>
</protein>
<comment type="similarity">
    <text evidence="1 8 9">Belongs to the FGGY kinase family.</text>
</comment>
<comment type="caution">
    <text evidence="13">The sequence shown here is derived from an EMBL/GenBank/DDBJ whole genome shotgun (WGS) entry which is preliminary data.</text>
</comment>
<evidence type="ECO:0000256" key="3">
    <source>
        <dbReference type="ARBA" id="ARBA00022679"/>
    </source>
</evidence>
<keyword evidence="4 8" id="KW-0547">Nucleotide-binding</keyword>
<evidence type="ECO:0000313" key="13">
    <source>
        <dbReference type="EMBL" id="MYL32157.1"/>
    </source>
</evidence>
<dbReference type="Proteomes" id="UP000468638">
    <property type="component" value="Unassembled WGS sequence"/>
</dbReference>
<sequence length="501" mass="55685">MCYVLGIDLGTSGVKVLAVRQDGKVVAEATREYPLLQPYPGYNEQNPEDWVQQTYLAIEEVIQKTGIDAAHIQGISYSGQMHGLVLLDDKGNVIRNAILWNDTRTSQECKNIEETLGEELYEIAKNPALEGFTLPKLLWVKNHEPDHYSRATTFLLPKDYLRYRMTCKLQMDFSDAAGTLLLDVVNKQWSLTICEALGISIDLCPELVESHHCVGNITEEVAKRCGLSSSTQVFAGGADNACGAIGAGVLSSGKTLCSIGTSGVMLSYEEHDERQYNGAVHYFNHGKQDAFYVMGVTLAAGYSLSWFKDTFAADATYESLLAQINKVPAGSNGLLFTPYIVGERTPHGDSTIRGSFIGMDASHTFNHFIRAVVEGVTFSLREALDILRESNHEINHIYSIGGGAKNDNWLQIQANIFDASIQKLENEHGPSLGAAILASYGVGWFPTLEDSVNMFVMYGETFYPQLDQVEQYERFYRSFKRIYSDTKAVNEEIKTYRDNCN</sequence>
<dbReference type="PANTHER" id="PTHR43095">
    <property type="entry name" value="SUGAR KINASE"/>
    <property type="match status" value="1"/>
</dbReference>
<dbReference type="PANTHER" id="PTHR43095:SF5">
    <property type="entry name" value="XYLULOSE KINASE"/>
    <property type="match status" value="1"/>
</dbReference>
<evidence type="ECO:0000256" key="10">
    <source>
        <dbReference type="RuleBase" id="RU364073"/>
    </source>
</evidence>
<name>A0A6I4ZV11_9BACI</name>
<dbReference type="AlphaFoldDB" id="A0A6I4ZV11"/>
<dbReference type="InterPro" id="IPR050406">
    <property type="entry name" value="FGGY_Carb_Kinase"/>
</dbReference>
<feature type="domain" description="Carbohydrate kinase FGGY C-terminal" evidence="12">
    <location>
        <begin position="256"/>
        <end position="440"/>
    </location>
</feature>
<accession>A0A6I4ZV11</accession>
<evidence type="ECO:0000256" key="7">
    <source>
        <dbReference type="ARBA" id="ARBA00023277"/>
    </source>
</evidence>
<evidence type="ECO:0000256" key="1">
    <source>
        <dbReference type="ARBA" id="ARBA00009156"/>
    </source>
</evidence>
<feature type="site" description="Important for activity" evidence="8">
    <location>
        <position position="8"/>
    </location>
</feature>
<dbReference type="GO" id="GO:0004856">
    <property type="term" value="F:D-xylulokinase activity"/>
    <property type="evidence" value="ECO:0007669"/>
    <property type="project" value="UniProtKB-UniRule"/>
</dbReference>
<evidence type="ECO:0000256" key="4">
    <source>
        <dbReference type="ARBA" id="ARBA00022741"/>
    </source>
</evidence>
<keyword evidence="2 8" id="KW-0859">Xylose metabolism</keyword>
<gene>
    <name evidence="8 10 13" type="primary">xylB</name>
    <name evidence="13" type="ORF">GLW05_00870</name>
</gene>